<evidence type="ECO:0000259" key="1">
    <source>
        <dbReference type="Pfam" id="PF00080"/>
    </source>
</evidence>
<feature type="domain" description="Superoxide dismutase copper/zinc binding" evidence="1">
    <location>
        <begin position="7"/>
        <end position="128"/>
    </location>
</feature>
<dbReference type="GO" id="GO:0006801">
    <property type="term" value="P:superoxide metabolic process"/>
    <property type="evidence" value="ECO:0007669"/>
    <property type="project" value="InterPro"/>
</dbReference>
<dbReference type="GO" id="GO:0046872">
    <property type="term" value="F:metal ion binding"/>
    <property type="evidence" value="ECO:0007669"/>
    <property type="project" value="InterPro"/>
</dbReference>
<reference evidence="2" key="1">
    <citation type="submission" date="2021-01" db="EMBL/GenBank/DDBJ databases">
        <authorList>
            <person name="Corre E."/>
            <person name="Pelletier E."/>
            <person name="Niang G."/>
            <person name="Scheremetjew M."/>
            <person name="Finn R."/>
            <person name="Kale V."/>
            <person name="Holt S."/>
            <person name="Cochrane G."/>
            <person name="Meng A."/>
            <person name="Brown T."/>
            <person name="Cohen L."/>
        </authorList>
    </citation>
    <scope>NUCLEOTIDE SEQUENCE</scope>
    <source>
        <strain evidence="2">Fehren 1</strain>
    </source>
</reference>
<dbReference type="Gene3D" id="2.60.40.200">
    <property type="entry name" value="Superoxide dismutase, copper/zinc binding domain"/>
    <property type="match status" value="1"/>
</dbReference>
<dbReference type="Pfam" id="PF00080">
    <property type="entry name" value="Sod_Cu"/>
    <property type="match status" value="1"/>
</dbReference>
<gene>
    <name evidence="2" type="ORF">FEHR0123_LOCUS3002</name>
</gene>
<dbReference type="InterPro" id="IPR036423">
    <property type="entry name" value="SOD-like_Cu/Zn_dom_sf"/>
</dbReference>
<organism evidence="2">
    <name type="scientific">Favella ehrenbergii</name>
    <dbReference type="NCBI Taxonomy" id="182087"/>
    <lineage>
        <taxon>Eukaryota</taxon>
        <taxon>Sar</taxon>
        <taxon>Alveolata</taxon>
        <taxon>Ciliophora</taxon>
        <taxon>Intramacronucleata</taxon>
        <taxon>Spirotrichea</taxon>
        <taxon>Choreotrichia</taxon>
        <taxon>Tintinnida</taxon>
        <taxon>Xystonellidae</taxon>
        <taxon>Favella</taxon>
    </lineage>
</organism>
<dbReference type="InterPro" id="IPR001424">
    <property type="entry name" value="SOD_Cu_Zn_dom"/>
</dbReference>
<proteinExistence type="predicted"/>
<evidence type="ECO:0000313" key="2">
    <source>
        <dbReference type="EMBL" id="CAE0308094.1"/>
    </source>
</evidence>
<name>A0A7S3MJY6_9SPIT</name>
<sequence>MYSEEARGLVVLNQKNDEAVKVMIRLAGLLPKTEYDLRIGEYGNILSDCTMTGEVFNPLTPDPIPQYDHWGRITMIQPESDGRGEFESVVAGDEGEVSRDAVELMQNLSGDDTLIGKSIVVYEKDDNVPVMCGVIGHGLPEAEILTFEDD</sequence>
<dbReference type="SUPFAM" id="SSF49329">
    <property type="entry name" value="Cu,Zn superoxide dismutase-like"/>
    <property type="match status" value="1"/>
</dbReference>
<protein>
    <recommendedName>
        <fullName evidence="1">Superoxide dismutase copper/zinc binding domain-containing protein</fullName>
    </recommendedName>
</protein>
<accession>A0A7S3MJY6</accession>
<dbReference type="AlphaFoldDB" id="A0A7S3MJY6"/>
<dbReference type="EMBL" id="HBIE01009648">
    <property type="protein sequence ID" value="CAE0308094.1"/>
    <property type="molecule type" value="Transcribed_RNA"/>
</dbReference>